<dbReference type="Pfam" id="PF17784">
    <property type="entry name" value="Sulfotransfer_4"/>
    <property type="match status" value="1"/>
</dbReference>
<sequence>MTGGLLPKLVILAAAAVLLNQLRRLFATMTTNEMNDERAQYVYDVEFFPITLSDRNTNLTNREEENDDDDEEDWKPLPWSLPSIQKSAPQKSSVDFMSELDELKRSLNISLPWYDRSLLPTPIISLNLPKTATTTMSVYFRCGGFNSAHTYSSGSNRIGECMRDNLLSDAPPFRGCDTTREGKRIQFYSDIGTVEPRCFYSSLHDGGLEHIFKFYPRATIFMVHRKFEDWYESVSKWGRGRLFHKWRNACGFAGPHSDVLNSTDKRCTQEDVTCWRSFYNAHTEKIRRFAIDHPSLTYLELQLDETTPSALELYTGISLECFQDCHPGKPTDPNVDLKTYKKCKPISTAR</sequence>
<dbReference type="EMBL" id="JALLAZ020001539">
    <property type="protein sequence ID" value="KAL3773296.1"/>
    <property type="molecule type" value="Genomic_DNA"/>
</dbReference>
<gene>
    <name evidence="2" type="ORF">ACHAW5_000243</name>
</gene>
<dbReference type="InterPro" id="IPR027417">
    <property type="entry name" value="P-loop_NTPase"/>
</dbReference>
<keyword evidence="1" id="KW-0732">Signal</keyword>
<accession>A0ABD3NBB6</accession>
<evidence type="ECO:0000313" key="2">
    <source>
        <dbReference type="EMBL" id="KAL3773296.1"/>
    </source>
</evidence>
<dbReference type="AlphaFoldDB" id="A0ABD3NBB6"/>
<reference evidence="2 3" key="1">
    <citation type="submission" date="2024-10" db="EMBL/GenBank/DDBJ databases">
        <title>Updated reference genomes for cyclostephanoid diatoms.</title>
        <authorList>
            <person name="Roberts W.R."/>
            <person name="Alverson A.J."/>
        </authorList>
    </citation>
    <scope>NUCLEOTIDE SEQUENCE [LARGE SCALE GENOMIC DNA]</scope>
    <source>
        <strain evidence="2 3">AJA276-08</strain>
    </source>
</reference>
<dbReference type="Proteomes" id="UP001530315">
    <property type="component" value="Unassembled WGS sequence"/>
</dbReference>
<name>A0ABD3NBB6_9STRA</name>
<dbReference type="Gene3D" id="3.40.50.300">
    <property type="entry name" value="P-loop containing nucleotide triphosphate hydrolases"/>
    <property type="match status" value="1"/>
</dbReference>
<protein>
    <recommendedName>
        <fullName evidence="4">Sulfotransferase domain-containing protein</fullName>
    </recommendedName>
</protein>
<organism evidence="2 3">
    <name type="scientific">Stephanodiscus triporus</name>
    <dbReference type="NCBI Taxonomy" id="2934178"/>
    <lineage>
        <taxon>Eukaryota</taxon>
        <taxon>Sar</taxon>
        <taxon>Stramenopiles</taxon>
        <taxon>Ochrophyta</taxon>
        <taxon>Bacillariophyta</taxon>
        <taxon>Coscinodiscophyceae</taxon>
        <taxon>Thalassiosirophycidae</taxon>
        <taxon>Stephanodiscales</taxon>
        <taxon>Stephanodiscaceae</taxon>
        <taxon>Stephanodiscus</taxon>
    </lineage>
</organism>
<evidence type="ECO:0000256" key="1">
    <source>
        <dbReference type="SAM" id="SignalP"/>
    </source>
</evidence>
<feature type="chain" id="PRO_5044872995" description="Sulfotransferase domain-containing protein" evidence="1">
    <location>
        <begin position="28"/>
        <end position="350"/>
    </location>
</feature>
<evidence type="ECO:0000313" key="3">
    <source>
        <dbReference type="Proteomes" id="UP001530315"/>
    </source>
</evidence>
<proteinExistence type="predicted"/>
<comment type="caution">
    <text evidence="2">The sequence shown here is derived from an EMBL/GenBank/DDBJ whole genome shotgun (WGS) entry which is preliminary data.</text>
</comment>
<dbReference type="SUPFAM" id="SSF52540">
    <property type="entry name" value="P-loop containing nucleoside triphosphate hydrolases"/>
    <property type="match status" value="1"/>
</dbReference>
<evidence type="ECO:0008006" key="4">
    <source>
        <dbReference type="Google" id="ProtNLM"/>
    </source>
</evidence>
<keyword evidence="3" id="KW-1185">Reference proteome</keyword>
<feature type="signal peptide" evidence="1">
    <location>
        <begin position="1"/>
        <end position="27"/>
    </location>
</feature>
<dbReference type="PANTHER" id="PTHR36978:SF4">
    <property type="entry name" value="P-LOOP CONTAINING NUCLEOSIDE TRIPHOSPHATE HYDROLASE PROTEIN"/>
    <property type="match status" value="1"/>
</dbReference>
<dbReference type="PANTHER" id="PTHR36978">
    <property type="entry name" value="P-LOOP CONTAINING NUCLEOTIDE TRIPHOSPHATE HYDROLASE"/>
    <property type="match status" value="1"/>
</dbReference>
<dbReference type="InterPro" id="IPR040632">
    <property type="entry name" value="Sulfotransfer_4"/>
</dbReference>